<proteinExistence type="predicted"/>
<gene>
    <name evidence="1" type="ORF">JZ751_001071</name>
</gene>
<sequence>MSCFVRAFCDCSWWCSEFAKLADGRCRCNVCWCGTLSKSYASPMGQGRSTNQVFKSWQATPCMRRRGNLVVQPSLAVALSPTTWSVVRVCFHAVLYCLPWQKLMHLSAPRLLKLLQITSDIYFNYITAHFISPLSTV</sequence>
<keyword evidence="2" id="KW-1185">Reference proteome</keyword>
<evidence type="ECO:0000313" key="1">
    <source>
        <dbReference type="EMBL" id="KAG9354364.1"/>
    </source>
</evidence>
<name>A0A8T2PSP3_9TELE</name>
<dbReference type="Proteomes" id="UP000824540">
    <property type="component" value="Unassembled WGS sequence"/>
</dbReference>
<dbReference type="EMBL" id="JAFBMS010000002">
    <property type="protein sequence ID" value="KAG9354364.1"/>
    <property type="molecule type" value="Genomic_DNA"/>
</dbReference>
<comment type="caution">
    <text evidence="1">The sequence shown here is derived from an EMBL/GenBank/DDBJ whole genome shotgun (WGS) entry which is preliminary data.</text>
</comment>
<protein>
    <submittedName>
        <fullName evidence="1">Uncharacterized protein</fullName>
    </submittedName>
</protein>
<accession>A0A8T2PSP3</accession>
<dbReference type="AlphaFoldDB" id="A0A8T2PSP3"/>
<organism evidence="1 2">
    <name type="scientific">Albula glossodonta</name>
    <name type="common">roundjaw bonefish</name>
    <dbReference type="NCBI Taxonomy" id="121402"/>
    <lineage>
        <taxon>Eukaryota</taxon>
        <taxon>Metazoa</taxon>
        <taxon>Chordata</taxon>
        <taxon>Craniata</taxon>
        <taxon>Vertebrata</taxon>
        <taxon>Euteleostomi</taxon>
        <taxon>Actinopterygii</taxon>
        <taxon>Neopterygii</taxon>
        <taxon>Teleostei</taxon>
        <taxon>Albuliformes</taxon>
        <taxon>Albulidae</taxon>
        <taxon>Albula</taxon>
    </lineage>
</organism>
<evidence type="ECO:0000313" key="2">
    <source>
        <dbReference type="Proteomes" id="UP000824540"/>
    </source>
</evidence>
<reference evidence="1" key="1">
    <citation type="thesis" date="2021" institute="BYU ScholarsArchive" country="Provo, UT, USA">
        <title>Applications of and Algorithms for Genome Assembly and Genomic Analyses with an Emphasis on Marine Teleosts.</title>
        <authorList>
            <person name="Pickett B.D."/>
        </authorList>
    </citation>
    <scope>NUCLEOTIDE SEQUENCE</scope>
    <source>
        <strain evidence="1">HI-2016</strain>
    </source>
</reference>
<dbReference type="OrthoDB" id="10466948at2759"/>